<keyword evidence="1" id="KW-0472">Membrane</keyword>
<keyword evidence="1" id="KW-1133">Transmembrane helix</keyword>
<dbReference type="KEGG" id="mcol:MCOLE_v1c03830"/>
<gene>
    <name evidence="2" type="ORF">MCOLE_v1c03830</name>
</gene>
<reference evidence="2 3" key="1">
    <citation type="submission" date="2017-11" db="EMBL/GenBank/DDBJ databases">
        <title>Genome sequence of Mesoplasma coleopterae BARC 779 (ATCC 49583).</title>
        <authorList>
            <person name="Lo W.-S."/>
            <person name="Kuo C.-H."/>
        </authorList>
    </citation>
    <scope>NUCLEOTIDE SEQUENCE [LARGE SCALE GENOMIC DNA]</scope>
    <source>
        <strain evidence="2 3">BARC 779</strain>
    </source>
</reference>
<feature type="transmembrane region" description="Helical" evidence="1">
    <location>
        <begin position="6"/>
        <end position="25"/>
    </location>
</feature>
<accession>A0A2K8P2B8</accession>
<dbReference type="EMBL" id="CP024968">
    <property type="protein sequence ID" value="ATZ20897.1"/>
    <property type="molecule type" value="Genomic_DNA"/>
</dbReference>
<dbReference type="Proteomes" id="UP000232221">
    <property type="component" value="Chromosome"/>
</dbReference>
<keyword evidence="1" id="KW-0812">Transmembrane</keyword>
<dbReference type="RefSeq" id="WP_100670995.1">
    <property type="nucleotide sequence ID" value="NZ_CP022510.1"/>
</dbReference>
<evidence type="ECO:0000256" key="1">
    <source>
        <dbReference type="SAM" id="Phobius"/>
    </source>
</evidence>
<evidence type="ECO:0000313" key="3">
    <source>
        <dbReference type="Proteomes" id="UP000232221"/>
    </source>
</evidence>
<keyword evidence="3" id="KW-1185">Reference proteome</keyword>
<protein>
    <submittedName>
        <fullName evidence="2">Uncharacterized protein</fullName>
    </submittedName>
</protein>
<name>A0A2K8P2B8_9MOLU</name>
<sequence length="164" mass="19734">MKKTKYILATIVILILVFITSIFSFDNLSKKEMFIFEMRYEFKTTIDDFKYPKKLPKNKYKNYWKEFQDINSNLNWFEPIKIQLDTDYIILDIKENYVEKINYTNLKLNDLLVFNLSHVENTELFLILNQSKPSSIIESEVKSFCESKNDKFLYEKGITKLITF</sequence>
<organism evidence="2 3">
    <name type="scientific">Mesoplasma coleopterae</name>
    <dbReference type="NCBI Taxonomy" id="324078"/>
    <lineage>
        <taxon>Bacteria</taxon>
        <taxon>Bacillati</taxon>
        <taxon>Mycoplasmatota</taxon>
        <taxon>Mollicutes</taxon>
        <taxon>Entomoplasmatales</taxon>
        <taxon>Entomoplasmataceae</taxon>
        <taxon>Mesoplasma</taxon>
    </lineage>
</organism>
<dbReference type="AlphaFoldDB" id="A0A2K8P2B8"/>
<proteinExistence type="predicted"/>
<evidence type="ECO:0000313" key="2">
    <source>
        <dbReference type="EMBL" id="ATZ20897.1"/>
    </source>
</evidence>
<dbReference type="OrthoDB" id="392032at2"/>